<name>A0A9W8TI77_9PEZI</name>
<organism evidence="1 2">
    <name type="scientific">Xylaria arbuscula</name>
    <dbReference type="NCBI Taxonomy" id="114810"/>
    <lineage>
        <taxon>Eukaryota</taxon>
        <taxon>Fungi</taxon>
        <taxon>Dikarya</taxon>
        <taxon>Ascomycota</taxon>
        <taxon>Pezizomycotina</taxon>
        <taxon>Sordariomycetes</taxon>
        <taxon>Xylariomycetidae</taxon>
        <taxon>Xylariales</taxon>
        <taxon>Xylariaceae</taxon>
        <taxon>Xylaria</taxon>
    </lineage>
</organism>
<accession>A0A9W8TI77</accession>
<gene>
    <name evidence="1" type="ORF">NPX13_g8887</name>
</gene>
<evidence type="ECO:0000313" key="1">
    <source>
        <dbReference type="EMBL" id="KAJ3561592.1"/>
    </source>
</evidence>
<dbReference type="Proteomes" id="UP001148614">
    <property type="component" value="Unassembled WGS sequence"/>
</dbReference>
<evidence type="ECO:0000313" key="2">
    <source>
        <dbReference type="Proteomes" id="UP001148614"/>
    </source>
</evidence>
<dbReference type="EMBL" id="JANPWZ010002043">
    <property type="protein sequence ID" value="KAJ3561592.1"/>
    <property type="molecule type" value="Genomic_DNA"/>
</dbReference>
<keyword evidence="2" id="KW-1185">Reference proteome</keyword>
<dbReference type="AlphaFoldDB" id="A0A9W8TI77"/>
<comment type="caution">
    <text evidence="1">The sequence shown here is derived from an EMBL/GenBank/DDBJ whole genome shotgun (WGS) entry which is preliminary data.</text>
</comment>
<reference evidence="1" key="1">
    <citation type="submission" date="2022-07" db="EMBL/GenBank/DDBJ databases">
        <title>Genome Sequence of Xylaria arbuscula.</title>
        <authorList>
            <person name="Buettner E."/>
        </authorList>
    </citation>
    <scope>NUCLEOTIDE SEQUENCE</scope>
    <source>
        <strain evidence="1">VT107</strain>
    </source>
</reference>
<protein>
    <submittedName>
        <fullName evidence="1">Uncharacterized protein</fullName>
    </submittedName>
</protein>
<proteinExistence type="predicted"/>
<sequence length="124" mass="13571">MGKISAIWFASRNATVIASGRCPDIKSFYEEVGFLDRVLACDHLGGEVDVDPRVADAADDVVEAHVQPAQQQHALIVDAQLRAEHRDAVVVELALVQHYVVEEADGVAPLEQLDGDRDVGWREV</sequence>